<reference evidence="2" key="2">
    <citation type="submission" date="2020-09" db="EMBL/GenBank/DDBJ databases">
        <authorList>
            <person name="Sun Q."/>
            <person name="Ohkuma M."/>
        </authorList>
    </citation>
    <scope>NUCLEOTIDE SEQUENCE</scope>
    <source>
        <strain evidence="2">JCM 3035</strain>
    </source>
</reference>
<accession>A0A917VR46</accession>
<dbReference type="Proteomes" id="UP000637788">
    <property type="component" value="Unassembled WGS sequence"/>
</dbReference>
<evidence type="ECO:0000256" key="1">
    <source>
        <dbReference type="SAM" id="MobiDB-lite"/>
    </source>
</evidence>
<sequence length="61" mass="6748">MTDQPTTRTRAATTVRPWQSLASLGVIESDLTPTRFPPAPAPFDTDGRPGRTRRPGRREEA</sequence>
<organism evidence="2 3">
    <name type="scientific">Streptomyces flaveus</name>
    <dbReference type="NCBI Taxonomy" id="66370"/>
    <lineage>
        <taxon>Bacteria</taxon>
        <taxon>Bacillati</taxon>
        <taxon>Actinomycetota</taxon>
        <taxon>Actinomycetes</taxon>
        <taxon>Kitasatosporales</taxon>
        <taxon>Streptomycetaceae</taxon>
        <taxon>Streptomyces</taxon>
        <taxon>Streptomyces aurantiacus group</taxon>
    </lineage>
</organism>
<reference evidence="2" key="1">
    <citation type="journal article" date="2014" name="Int. J. Syst. Evol. Microbiol.">
        <title>Complete genome sequence of Corynebacterium casei LMG S-19264T (=DSM 44701T), isolated from a smear-ripened cheese.</title>
        <authorList>
            <consortium name="US DOE Joint Genome Institute (JGI-PGF)"/>
            <person name="Walter F."/>
            <person name="Albersmeier A."/>
            <person name="Kalinowski J."/>
            <person name="Ruckert C."/>
        </authorList>
    </citation>
    <scope>NUCLEOTIDE SEQUENCE</scope>
    <source>
        <strain evidence="2">JCM 3035</strain>
    </source>
</reference>
<dbReference type="AlphaFoldDB" id="A0A917VR46"/>
<evidence type="ECO:0000313" key="2">
    <source>
        <dbReference type="EMBL" id="GGL05909.1"/>
    </source>
</evidence>
<proteinExistence type="predicted"/>
<protein>
    <submittedName>
        <fullName evidence="2">Uncharacterized protein</fullName>
    </submittedName>
</protein>
<dbReference type="EMBL" id="BMPQ01000032">
    <property type="protein sequence ID" value="GGL05909.1"/>
    <property type="molecule type" value="Genomic_DNA"/>
</dbReference>
<feature type="region of interest" description="Disordered" evidence="1">
    <location>
        <begin position="29"/>
        <end position="61"/>
    </location>
</feature>
<evidence type="ECO:0000313" key="3">
    <source>
        <dbReference type="Proteomes" id="UP000637788"/>
    </source>
</evidence>
<keyword evidence="3" id="KW-1185">Reference proteome</keyword>
<feature type="compositionally biased region" description="Basic residues" evidence="1">
    <location>
        <begin position="50"/>
        <end position="61"/>
    </location>
</feature>
<dbReference type="RefSeq" id="WP_189326511.1">
    <property type="nucleotide sequence ID" value="NZ_BMPQ01000032.1"/>
</dbReference>
<name>A0A917VR46_9ACTN</name>
<comment type="caution">
    <text evidence="2">The sequence shown here is derived from an EMBL/GenBank/DDBJ whole genome shotgun (WGS) entry which is preliminary data.</text>
</comment>
<gene>
    <name evidence="2" type="ORF">GCM10010094_78370</name>
</gene>